<dbReference type="EMBL" id="JBBPBM010000006">
    <property type="protein sequence ID" value="KAK8580154.1"/>
    <property type="molecule type" value="Genomic_DNA"/>
</dbReference>
<organism evidence="1 2">
    <name type="scientific">Hibiscus sabdariffa</name>
    <name type="common">roselle</name>
    <dbReference type="NCBI Taxonomy" id="183260"/>
    <lineage>
        <taxon>Eukaryota</taxon>
        <taxon>Viridiplantae</taxon>
        <taxon>Streptophyta</taxon>
        <taxon>Embryophyta</taxon>
        <taxon>Tracheophyta</taxon>
        <taxon>Spermatophyta</taxon>
        <taxon>Magnoliopsida</taxon>
        <taxon>eudicotyledons</taxon>
        <taxon>Gunneridae</taxon>
        <taxon>Pentapetalae</taxon>
        <taxon>rosids</taxon>
        <taxon>malvids</taxon>
        <taxon>Malvales</taxon>
        <taxon>Malvaceae</taxon>
        <taxon>Malvoideae</taxon>
        <taxon>Hibiscus</taxon>
    </lineage>
</organism>
<name>A0ABR2FGU5_9ROSI</name>
<reference evidence="1 2" key="1">
    <citation type="journal article" date="2024" name="G3 (Bethesda)">
        <title>Genome assembly of Hibiscus sabdariffa L. provides insights into metabolisms of medicinal natural products.</title>
        <authorList>
            <person name="Kim T."/>
        </authorList>
    </citation>
    <scope>NUCLEOTIDE SEQUENCE [LARGE SCALE GENOMIC DNA]</scope>
    <source>
        <strain evidence="1">TK-2024</strain>
        <tissue evidence="1">Old leaves</tissue>
    </source>
</reference>
<dbReference type="InterPro" id="IPR044730">
    <property type="entry name" value="RNase_H-like_dom_plant"/>
</dbReference>
<protein>
    <recommendedName>
        <fullName evidence="3">RNase H type-1 domain-containing protein</fullName>
    </recommendedName>
</protein>
<evidence type="ECO:0000313" key="1">
    <source>
        <dbReference type="EMBL" id="KAK8580154.1"/>
    </source>
</evidence>
<accession>A0ABR2FGU5</accession>
<dbReference type="InterPro" id="IPR053151">
    <property type="entry name" value="RNase_H-like"/>
</dbReference>
<dbReference type="PANTHER" id="PTHR47723">
    <property type="entry name" value="OS05G0353850 PROTEIN"/>
    <property type="match status" value="1"/>
</dbReference>
<evidence type="ECO:0000313" key="2">
    <source>
        <dbReference type="Proteomes" id="UP001472677"/>
    </source>
</evidence>
<dbReference type="Proteomes" id="UP001472677">
    <property type="component" value="Unassembled WGS sequence"/>
</dbReference>
<dbReference type="CDD" id="cd06222">
    <property type="entry name" value="RNase_H_like"/>
    <property type="match status" value="1"/>
</dbReference>
<comment type="caution">
    <text evidence="1">The sequence shown here is derived from an EMBL/GenBank/DDBJ whole genome shotgun (WGS) entry which is preliminary data.</text>
</comment>
<proteinExistence type="predicted"/>
<evidence type="ECO:0008006" key="3">
    <source>
        <dbReference type="Google" id="ProtNLM"/>
    </source>
</evidence>
<sequence length="98" mass="11060">MLWKHRCSTIMDVNYAFRTSEVTSRSQKPSLDWIKANFDGAVGGIDSLVSAGGVIHDDQGRWVYGYARRLGRCSGLMVELWTAHDILLAVWDLGFRQV</sequence>
<dbReference type="PANTHER" id="PTHR47723:SF13">
    <property type="entry name" value="PUTATIVE-RELATED"/>
    <property type="match status" value="1"/>
</dbReference>
<gene>
    <name evidence="1" type="ORF">V6N12_070438</name>
</gene>
<keyword evidence="2" id="KW-1185">Reference proteome</keyword>